<name>A0A1Q6F756_9BACT</name>
<evidence type="ECO:0000313" key="1">
    <source>
        <dbReference type="EMBL" id="OKY94701.1"/>
    </source>
</evidence>
<organism evidence="1 2">
    <name type="scientific">Alistipes putredinis</name>
    <dbReference type="NCBI Taxonomy" id="28117"/>
    <lineage>
        <taxon>Bacteria</taxon>
        <taxon>Pseudomonadati</taxon>
        <taxon>Bacteroidota</taxon>
        <taxon>Bacteroidia</taxon>
        <taxon>Bacteroidales</taxon>
        <taxon>Rikenellaceae</taxon>
        <taxon>Alistipes</taxon>
    </lineage>
</organism>
<evidence type="ECO:0000313" key="2">
    <source>
        <dbReference type="Proteomes" id="UP000187417"/>
    </source>
</evidence>
<accession>A0A1Q6F756</accession>
<dbReference type="AlphaFoldDB" id="A0A1Q6F756"/>
<dbReference type="STRING" id="28117.BHV66_04975"/>
<dbReference type="Proteomes" id="UP000187417">
    <property type="component" value="Unassembled WGS sequence"/>
</dbReference>
<proteinExistence type="predicted"/>
<comment type="caution">
    <text evidence="1">The sequence shown here is derived from an EMBL/GenBank/DDBJ whole genome shotgun (WGS) entry which is preliminary data.</text>
</comment>
<gene>
    <name evidence="1" type="ORF">BHV66_04975</name>
</gene>
<sequence>MESFLRAFGFGVYYPDDPHTRTPGVWIDIPVHATVEGLHTGCDEILEKALEMVRTGEYDPAAEK</sequence>
<reference evidence="1 2" key="1">
    <citation type="journal article" date="2016" name="Nat. Biotechnol.">
        <title>Measurement of bacterial replication rates in microbial communities.</title>
        <authorList>
            <person name="Brown C.T."/>
            <person name="Olm M.R."/>
            <person name="Thomas B.C."/>
            <person name="Banfield J.F."/>
        </authorList>
    </citation>
    <scope>NUCLEOTIDE SEQUENCE [LARGE SCALE GENOMIC DNA]</scope>
    <source>
        <strain evidence="1">CAG:67_53_122</strain>
    </source>
</reference>
<protein>
    <submittedName>
        <fullName evidence="1">Uncharacterized protein</fullName>
    </submittedName>
</protein>
<dbReference type="RefSeq" id="WP_195403348.1">
    <property type="nucleotide sequence ID" value="NZ_BAAFLA010000012.1"/>
</dbReference>
<dbReference type="EMBL" id="MNQH01000025">
    <property type="protein sequence ID" value="OKY94701.1"/>
    <property type="molecule type" value="Genomic_DNA"/>
</dbReference>